<proteinExistence type="predicted"/>
<evidence type="ECO:0000313" key="1">
    <source>
        <dbReference type="EMBL" id="CAH2400932.1"/>
    </source>
</evidence>
<reference evidence="1 2" key="1">
    <citation type="submission" date="2022-03" db="EMBL/GenBank/DDBJ databases">
        <authorList>
            <person name="Brunel B."/>
        </authorList>
    </citation>
    <scope>NUCLEOTIDE SEQUENCE [LARGE SCALE GENOMIC DNA]</scope>
    <source>
        <strain evidence="1">STM5069sample</strain>
    </source>
</reference>
<keyword evidence="2" id="KW-1185">Reference proteome</keyword>
<organism evidence="1 2">
    <name type="scientific">Mesorhizobium escarrei</name>
    <dbReference type="NCBI Taxonomy" id="666018"/>
    <lineage>
        <taxon>Bacteria</taxon>
        <taxon>Pseudomonadati</taxon>
        <taxon>Pseudomonadota</taxon>
        <taxon>Alphaproteobacteria</taxon>
        <taxon>Hyphomicrobiales</taxon>
        <taxon>Phyllobacteriaceae</taxon>
        <taxon>Mesorhizobium</taxon>
    </lineage>
</organism>
<dbReference type="Proteomes" id="UP001153050">
    <property type="component" value="Unassembled WGS sequence"/>
</dbReference>
<comment type="caution">
    <text evidence="1">The sequence shown here is derived from an EMBL/GenBank/DDBJ whole genome shotgun (WGS) entry which is preliminary data.</text>
</comment>
<name>A0ABM9DW24_9HYPH</name>
<protein>
    <submittedName>
        <fullName evidence="1">Uncharacterized protein</fullName>
    </submittedName>
</protein>
<sequence>MEGLIADVEALNDAGRFGYGFDGLSIGVGLRADRHNTQKWQCGLKTANVSRTATSLMDGAS</sequence>
<dbReference type="EMBL" id="CAKXZT010000121">
    <property type="protein sequence ID" value="CAH2400932.1"/>
    <property type="molecule type" value="Genomic_DNA"/>
</dbReference>
<gene>
    <name evidence="1" type="ORF">MES5069_270160</name>
</gene>
<evidence type="ECO:0000313" key="2">
    <source>
        <dbReference type="Proteomes" id="UP001153050"/>
    </source>
</evidence>
<accession>A0ABM9DW24</accession>